<evidence type="ECO:0000313" key="4">
    <source>
        <dbReference type="EMBL" id="KAB7519551.1"/>
    </source>
</evidence>
<feature type="compositionally biased region" description="Basic and acidic residues" evidence="1">
    <location>
        <begin position="285"/>
        <end position="313"/>
    </location>
</feature>
<protein>
    <submittedName>
        <fullName evidence="3">Uncharacterized protein</fullName>
    </submittedName>
</protein>
<evidence type="ECO:0000313" key="6">
    <source>
        <dbReference type="Proteomes" id="UP000326302"/>
    </source>
</evidence>
<keyword evidence="7" id="KW-1185">Reference proteome</keyword>
<dbReference type="Proteomes" id="UP000326865">
    <property type="component" value="Unassembled WGS sequence"/>
</dbReference>
<dbReference type="Pfam" id="PF19100">
    <property type="entry name" value="DUF5787"/>
    <property type="match status" value="1"/>
</dbReference>
<dbReference type="EMBL" id="QMDY01000002">
    <property type="protein sequence ID" value="KAB7519551.1"/>
    <property type="molecule type" value="Genomic_DNA"/>
</dbReference>
<feature type="region of interest" description="Disordered" evidence="1">
    <location>
        <begin position="272"/>
        <end position="313"/>
    </location>
</feature>
<sequence length="313" mass="34954">MREFDFEVAVCAGLERDGKLVSRQLAGSIHGSRVIDTVVVEPGAEFDDRRRLTSETIPPRLLETDIGPGTARRPQNTVGGSGYARGAIEAGIDCGYLTRERRGGQEYVRATTRYPDRWFDGLVGIENKPDLDRPGELELQLRKDVSLSLFDEVWLATASHVTGAHLNRIPEGVGVWRVDPETGDRTTVREATPLDPKRGGIEILETHPGHTEIRTVTDEEKRKYRRRVAERAYGKGWRVAFPDCPHVEERAVAGVDGLAYCTRQEQFVRPADACESEDEGPEVDVDARRAEHSPWVRDPAGARDKQVGLDRYS</sequence>
<dbReference type="Proteomes" id="UP000326302">
    <property type="component" value="Unassembled WGS sequence"/>
</dbReference>
<comment type="caution">
    <text evidence="3">The sequence shown here is derived from an EMBL/GenBank/DDBJ whole genome shotgun (WGS) entry which is preliminary data.</text>
</comment>
<dbReference type="Proteomes" id="UP000326207">
    <property type="component" value="Unassembled WGS sequence"/>
</dbReference>
<dbReference type="InterPro" id="IPR043901">
    <property type="entry name" value="DUF5787"/>
</dbReference>
<name>A0A5N5UGM1_9EURY</name>
<dbReference type="RefSeq" id="WP_152118775.1">
    <property type="nucleotide sequence ID" value="NZ_QJOW01000001.1"/>
</dbReference>
<reference evidence="5 6" key="1">
    <citation type="submission" date="2019-10" db="EMBL/GenBank/DDBJ databases">
        <title>Unraveling microbial dark matter from salterns through culturing: the case of the genus Halosegnis.</title>
        <authorList>
            <person name="Duran-Viseras A."/>
            <person name="Andrei A.-S."/>
            <person name="Vera-Gargallo B."/>
            <person name="Ghai R."/>
            <person name="Sanchez-Porro C."/>
            <person name="Ventosa A."/>
        </authorList>
    </citation>
    <scope>NUCLEOTIDE SEQUENCE [LARGE SCALE GENOMIC DNA]</scope>
    <source>
        <strain evidence="3 6">F17-44</strain>
        <strain evidence="2 7">F18-79</strain>
        <strain evidence="4 5">F19-13</strain>
    </source>
</reference>
<evidence type="ECO:0000313" key="2">
    <source>
        <dbReference type="EMBL" id="KAB7514536.1"/>
    </source>
</evidence>
<organism evidence="3 6">
    <name type="scientific">Halosegnis rubeus</name>
    <dbReference type="NCBI Taxonomy" id="2212850"/>
    <lineage>
        <taxon>Archaea</taxon>
        <taxon>Methanobacteriati</taxon>
        <taxon>Methanobacteriota</taxon>
        <taxon>Stenosarchaea group</taxon>
        <taxon>Halobacteria</taxon>
        <taxon>Halobacteriales</taxon>
        <taxon>Natronomonadaceae</taxon>
        <taxon>Halosegnis</taxon>
    </lineage>
</organism>
<dbReference type="OrthoDB" id="211869at2157"/>
<evidence type="ECO:0000256" key="1">
    <source>
        <dbReference type="SAM" id="MobiDB-lite"/>
    </source>
</evidence>
<proteinExistence type="predicted"/>
<accession>A0A5N5UGM1</accession>
<evidence type="ECO:0000313" key="5">
    <source>
        <dbReference type="Proteomes" id="UP000326207"/>
    </source>
</evidence>
<dbReference type="EMBL" id="QKKZ01000002">
    <property type="protein sequence ID" value="KAB7514536.1"/>
    <property type="molecule type" value="Genomic_DNA"/>
</dbReference>
<dbReference type="EMBL" id="QJOW01000001">
    <property type="protein sequence ID" value="KAB7517869.1"/>
    <property type="molecule type" value="Genomic_DNA"/>
</dbReference>
<dbReference type="AlphaFoldDB" id="A0A5N5UGM1"/>
<evidence type="ECO:0000313" key="3">
    <source>
        <dbReference type="EMBL" id="KAB7517869.1"/>
    </source>
</evidence>
<accession>A0A5N5UL48</accession>
<evidence type="ECO:0000313" key="7">
    <source>
        <dbReference type="Proteomes" id="UP000326865"/>
    </source>
</evidence>
<gene>
    <name evidence="2" type="ORF">DM867_05280</name>
    <name evidence="3" type="ORF">DMP03_00425</name>
    <name evidence="4" type="ORF">DP108_05510</name>
</gene>
<accession>A0A5N5U7B6</accession>
<feature type="compositionally biased region" description="Acidic residues" evidence="1">
    <location>
        <begin position="274"/>
        <end position="284"/>
    </location>
</feature>